<organism evidence="7 8">
    <name type="scientific">Lymnaea stagnalis</name>
    <name type="common">Great pond snail</name>
    <name type="synonym">Helix stagnalis</name>
    <dbReference type="NCBI Taxonomy" id="6523"/>
    <lineage>
        <taxon>Eukaryota</taxon>
        <taxon>Metazoa</taxon>
        <taxon>Spiralia</taxon>
        <taxon>Lophotrochozoa</taxon>
        <taxon>Mollusca</taxon>
        <taxon>Gastropoda</taxon>
        <taxon>Heterobranchia</taxon>
        <taxon>Euthyneura</taxon>
        <taxon>Panpulmonata</taxon>
        <taxon>Hygrophila</taxon>
        <taxon>Lymnaeoidea</taxon>
        <taxon>Lymnaeidae</taxon>
        <taxon>Lymnaea</taxon>
    </lineage>
</organism>
<comment type="caution">
    <text evidence="7">The sequence shown here is derived from an EMBL/GenBank/DDBJ whole genome shotgun (WGS) entry which is preliminary data.</text>
</comment>
<evidence type="ECO:0000256" key="3">
    <source>
        <dbReference type="PROSITE-ProRule" id="PRU00992"/>
    </source>
</evidence>
<keyword evidence="5" id="KW-0812">Transmembrane</keyword>
<proteinExistence type="inferred from homology"/>
<evidence type="ECO:0000256" key="4">
    <source>
        <dbReference type="SAM" id="Coils"/>
    </source>
</evidence>
<accession>A0AAV2HSN4</accession>
<comment type="similarity">
    <text evidence="3">Belongs to the glycosyltransferase 23 family.</text>
</comment>
<feature type="coiled-coil region" evidence="4">
    <location>
        <begin position="63"/>
        <end position="100"/>
    </location>
</feature>
<keyword evidence="4" id="KW-0175">Coiled coil</keyword>
<dbReference type="EMBL" id="CAXITT010000230">
    <property type="protein sequence ID" value="CAL1536440.1"/>
    <property type="molecule type" value="Genomic_DNA"/>
</dbReference>
<dbReference type="GO" id="GO:0006487">
    <property type="term" value="P:protein N-linked glycosylation"/>
    <property type="evidence" value="ECO:0007669"/>
    <property type="project" value="TreeGrafter"/>
</dbReference>
<dbReference type="Proteomes" id="UP001497497">
    <property type="component" value="Unassembled WGS sequence"/>
</dbReference>
<dbReference type="PANTHER" id="PTHR13132:SF29">
    <property type="entry name" value="ALPHA-(1,6)-FUCOSYLTRANSFERASE"/>
    <property type="match status" value="1"/>
</dbReference>
<dbReference type="GO" id="GO:0046921">
    <property type="term" value="F:alpha-(1-&gt;6)-fucosyltransferase activity"/>
    <property type="evidence" value="ECO:0007669"/>
    <property type="project" value="TreeGrafter"/>
</dbReference>
<dbReference type="Gene3D" id="2.30.30.40">
    <property type="entry name" value="SH3 Domains"/>
    <property type="match status" value="1"/>
</dbReference>
<dbReference type="InterPro" id="IPR027350">
    <property type="entry name" value="GT23_dom"/>
</dbReference>
<protein>
    <recommendedName>
        <fullName evidence="6">GT23 domain-containing protein</fullName>
    </recommendedName>
</protein>
<keyword evidence="8" id="KW-1185">Reference proteome</keyword>
<dbReference type="PROSITE" id="PS51659">
    <property type="entry name" value="GT23"/>
    <property type="match status" value="1"/>
</dbReference>
<reference evidence="7 8" key="1">
    <citation type="submission" date="2024-04" db="EMBL/GenBank/DDBJ databases">
        <authorList>
            <consortium name="Genoscope - CEA"/>
            <person name="William W."/>
        </authorList>
    </citation>
    <scope>NUCLEOTIDE SEQUENCE [LARGE SCALE GENOMIC DNA]</scope>
</reference>
<keyword evidence="5" id="KW-1133">Transmembrane helix</keyword>
<keyword evidence="5" id="KW-0472">Membrane</keyword>
<dbReference type="InterPro" id="IPR045573">
    <property type="entry name" value="Fut8_N_cat"/>
</dbReference>
<dbReference type="PANTHER" id="PTHR13132">
    <property type="entry name" value="ALPHA- 1,6 -FUCOSYLTRANSFERASE"/>
    <property type="match status" value="1"/>
</dbReference>
<feature type="transmembrane region" description="Helical" evidence="5">
    <location>
        <begin position="34"/>
        <end position="54"/>
    </location>
</feature>
<evidence type="ECO:0000313" key="7">
    <source>
        <dbReference type="EMBL" id="CAL1536440.1"/>
    </source>
</evidence>
<dbReference type="AlphaFoldDB" id="A0AAV2HSN4"/>
<keyword evidence="1 3" id="KW-0328">Glycosyltransferase</keyword>
<evidence type="ECO:0000256" key="1">
    <source>
        <dbReference type="ARBA" id="ARBA00022676"/>
    </source>
</evidence>
<name>A0AAV2HSN4_LYMST</name>
<sequence length="659" mass="74914">MHIVEPLGAAGDMLGSERVCVALTCRDSAVVRQIVLLLIVLLYIAGLIVHYVNYPEGDVEAYMNVTRQQLDKLKLENRILDEMLKQTEEDVNRMAQVQEQELQNLFARAELIMHDLEMFRDGVGEKLSWDRVQGELTRRLLGTLSPLSYGHETSRRKLERLIKELWLYIMAQEENLEEPKRKDAKNAGLTSYETQIRVGNKTVDEVVTVTPGLDANSPAVEKPLKKTLQGYRRSINDALEELEMADGAGEDRLRMSLELGDLVKRRLHALQNPKNCSLARFLHCSVKSCGYGCIIHHHVQCLIMAYATERVMVPLSDEHYNIRTPEGGEFFLLPLTTSCLNETHRFASDEGTSLGKLKSDIRHLNYAIIDMASADQITVLPLAVPADLAPKLALFHGNPPAWWVGQMAAYILRFTPTFEAHLRERKEMMGFTGPIVGVHVRRTDKLYVEAAFHDLREYMNHVRDYYDQLERTRPDVKRRVYLASDEQVFDEARKRFPDYTFLVNEQISKDRETVDGLAGLVEDVHFLSRCDFLVCTFSSQVCRLAYELMQTLHGDASQRFRSLDDIYYFGGQGRHLVRVVEPDDGNATVNGERLLRLVRGELVHTAGNHWNGLSKGSPIAGRISGFYPSYKTEEVLETACLPEYPDVPLKRGAKSKGSF</sequence>
<dbReference type="CDD" id="cd11300">
    <property type="entry name" value="Fut8_like"/>
    <property type="match status" value="1"/>
</dbReference>
<evidence type="ECO:0000256" key="2">
    <source>
        <dbReference type="ARBA" id="ARBA00022679"/>
    </source>
</evidence>
<evidence type="ECO:0000313" key="8">
    <source>
        <dbReference type="Proteomes" id="UP001497497"/>
    </source>
</evidence>
<feature type="domain" description="GT23" evidence="6">
    <location>
        <begin position="278"/>
        <end position="563"/>
    </location>
</feature>
<evidence type="ECO:0000259" key="6">
    <source>
        <dbReference type="PROSITE" id="PS51659"/>
    </source>
</evidence>
<keyword evidence="2 3" id="KW-0808">Transferase</keyword>
<gene>
    <name evidence="7" type="ORF">GSLYS_00010353001</name>
</gene>
<feature type="region of interest" description="Important for donor substrate binding" evidence="3">
    <location>
        <begin position="441"/>
        <end position="442"/>
    </location>
</feature>
<evidence type="ECO:0000256" key="5">
    <source>
        <dbReference type="SAM" id="Phobius"/>
    </source>
</evidence>
<dbReference type="Pfam" id="PF19745">
    <property type="entry name" value="FUT8_N_cat"/>
    <property type="match status" value="1"/>
</dbReference>
<dbReference type="Gene3D" id="3.40.50.11350">
    <property type="match status" value="1"/>
</dbReference>